<reference evidence="2 3" key="1">
    <citation type="submission" date="2021-03" db="EMBL/GenBank/DDBJ databases">
        <title>Enterococcal diversity collection.</title>
        <authorList>
            <person name="Gilmore M.S."/>
            <person name="Schwartzman J."/>
            <person name="Van Tyne D."/>
            <person name="Martin M."/>
            <person name="Earl A.M."/>
            <person name="Manson A.L."/>
            <person name="Straub T."/>
            <person name="Salamzade R."/>
            <person name="Saavedra J."/>
            <person name="Lebreton F."/>
            <person name="Prichula J."/>
            <person name="Schaufler K."/>
            <person name="Gaca A."/>
            <person name="Sgardioli B."/>
            <person name="Wagenaar J."/>
            <person name="Strong T."/>
        </authorList>
    </citation>
    <scope>NUCLEOTIDE SEQUENCE [LARGE SCALE GENOMIC DNA]</scope>
    <source>
        <strain evidence="2 3">MJM16</strain>
    </source>
</reference>
<evidence type="ECO:0000256" key="1">
    <source>
        <dbReference type="SAM" id="Phobius"/>
    </source>
</evidence>
<dbReference type="EMBL" id="JAFLVR010000090">
    <property type="protein sequence ID" value="MBO0455089.1"/>
    <property type="molecule type" value="Genomic_DNA"/>
</dbReference>
<proteinExistence type="predicted"/>
<keyword evidence="1" id="KW-0812">Transmembrane</keyword>
<evidence type="ECO:0000313" key="2">
    <source>
        <dbReference type="EMBL" id="MBO0455089.1"/>
    </source>
</evidence>
<keyword evidence="1" id="KW-1133">Transmembrane helix</keyword>
<keyword evidence="1" id="KW-0472">Membrane</keyword>
<accession>A0ABS3HNQ7</accession>
<feature type="transmembrane region" description="Helical" evidence="1">
    <location>
        <begin position="65"/>
        <end position="86"/>
    </location>
</feature>
<gene>
    <name evidence="2" type="ORF">JZO85_22805</name>
</gene>
<name>A0ABS3HNQ7_9ENTE</name>
<keyword evidence="3" id="KW-1185">Reference proteome</keyword>
<dbReference type="RefSeq" id="WP_207110807.1">
    <property type="nucleotide sequence ID" value="NZ_JAFLVR010000090.1"/>
</dbReference>
<evidence type="ECO:0000313" key="3">
    <source>
        <dbReference type="Proteomes" id="UP000664495"/>
    </source>
</evidence>
<feature type="transmembrane region" description="Helical" evidence="1">
    <location>
        <begin position="38"/>
        <end position="59"/>
    </location>
</feature>
<sequence>MFEVLAELLAELIFAGLIEGILPSSSATSSKKVKIWHAFFRTTFYLLATGLFVLLALGATNRKQLIYGFIGVACFGAMIKTNWTSYQRHKKWQMRKKNVNTH</sequence>
<protein>
    <submittedName>
        <fullName evidence="2">Uncharacterized protein</fullName>
    </submittedName>
</protein>
<organism evidence="2 3">
    <name type="scientific">Candidatus Enterococcus murrayae</name>
    <dbReference type="NCBI Taxonomy" id="2815321"/>
    <lineage>
        <taxon>Bacteria</taxon>
        <taxon>Bacillati</taxon>
        <taxon>Bacillota</taxon>
        <taxon>Bacilli</taxon>
        <taxon>Lactobacillales</taxon>
        <taxon>Enterococcaceae</taxon>
        <taxon>Enterococcus</taxon>
    </lineage>
</organism>
<dbReference type="Proteomes" id="UP000664495">
    <property type="component" value="Unassembled WGS sequence"/>
</dbReference>
<comment type="caution">
    <text evidence="2">The sequence shown here is derived from an EMBL/GenBank/DDBJ whole genome shotgun (WGS) entry which is preliminary data.</text>
</comment>